<accession>A0A9D4K7Q8</accession>
<dbReference type="AlphaFoldDB" id="A0A9D4K7Q8"/>
<evidence type="ECO:0000313" key="2">
    <source>
        <dbReference type="EMBL" id="KAH3834417.1"/>
    </source>
</evidence>
<dbReference type="GO" id="GO:0016620">
    <property type="term" value="F:oxidoreductase activity, acting on the aldehyde or oxo group of donors, NAD or NADP as acceptor"/>
    <property type="evidence" value="ECO:0007669"/>
    <property type="project" value="InterPro"/>
</dbReference>
<protein>
    <recommendedName>
        <fullName evidence="1">Aldehyde dehydrogenase domain-containing protein</fullName>
    </recommendedName>
</protein>
<gene>
    <name evidence="2" type="ORF">DPMN_107741</name>
</gene>
<sequence length="122" mass="13421">MSPCVLSRCHDDMAVVKDEVFGSLMSVLQFDCEDEVVARANNTEFGLAGGVFTKDLGRAHRVTSHLKAGSLYVNNYNMYPVGVPFGGYKKSGIGRENGPDAIQYYTQVKSVYVEMNDVKAPF</sequence>
<dbReference type="InterPro" id="IPR016162">
    <property type="entry name" value="Ald_DH_N"/>
</dbReference>
<dbReference type="PANTHER" id="PTHR11699">
    <property type="entry name" value="ALDEHYDE DEHYDROGENASE-RELATED"/>
    <property type="match status" value="1"/>
</dbReference>
<dbReference type="Gene3D" id="3.40.309.10">
    <property type="entry name" value="Aldehyde Dehydrogenase, Chain A, domain 2"/>
    <property type="match status" value="1"/>
</dbReference>
<organism evidence="2 3">
    <name type="scientific">Dreissena polymorpha</name>
    <name type="common">Zebra mussel</name>
    <name type="synonym">Mytilus polymorpha</name>
    <dbReference type="NCBI Taxonomy" id="45954"/>
    <lineage>
        <taxon>Eukaryota</taxon>
        <taxon>Metazoa</taxon>
        <taxon>Spiralia</taxon>
        <taxon>Lophotrochozoa</taxon>
        <taxon>Mollusca</taxon>
        <taxon>Bivalvia</taxon>
        <taxon>Autobranchia</taxon>
        <taxon>Heteroconchia</taxon>
        <taxon>Euheterodonta</taxon>
        <taxon>Imparidentia</taxon>
        <taxon>Neoheterodontei</taxon>
        <taxon>Myida</taxon>
        <taxon>Dreissenoidea</taxon>
        <taxon>Dreissenidae</taxon>
        <taxon>Dreissena</taxon>
    </lineage>
</organism>
<comment type="caution">
    <text evidence="2">The sequence shown here is derived from an EMBL/GenBank/DDBJ whole genome shotgun (WGS) entry which is preliminary data.</text>
</comment>
<dbReference type="InterPro" id="IPR016161">
    <property type="entry name" value="Ald_DH/histidinol_DH"/>
</dbReference>
<dbReference type="FunFam" id="3.40.605.10:FF:000026">
    <property type="entry name" value="Aldehyde dehydrogenase, putative"/>
    <property type="match status" value="1"/>
</dbReference>
<dbReference type="Proteomes" id="UP000828390">
    <property type="component" value="Unassembled WGS sequence"/>
</dbReference>
<dbReference type="SUPFAM" id="SSF53720">
    <property type="entry name" value="ALDH-like"/>
    <property type="match status" value="1"/>
</dbReference>
<dbReference type="InterPro" id="IPR015590">
    <property type="entry name" value="Aldehyde_DH_dom"/>
</dbReference>
<keyword evidence="3" id="KW-1185">Reference proteome</keyword>
<feature type="domain" description="Aldehyde dehydrogenase" evidence="1">
    <location>
        <begin position="1"/>
        <end position="111"/>
    </location>
</feature>
<evidence type="ECO:0000259" key="1">
    <source>
        <dbReference type="Pfam" id="PF00171"/>
    </source>
</evidence>
<reference evidence="2" key="1">
    <citation type="journal article" date="2019" name="bioRxiv">
        <title>The Genome of the Zebra Mussel, Dreissena polymorpha: A Resource for Invasive Species Research.</title>
        <authorList>
            <person name="McCartney M.A."/>
            <person name="Auch B."/>
            <person name="Kono T."/>
            <person name="Mallez S."/>
            <person name="Zhang Y."/>
            <person name="Obille A."/>
            <person name="Becker A."/>
            <person name="Abrahante J.E."/>
            <person name="Garbe J."/>
            <person name="Badalamenti J.P."/>
            <person name="Herman A."/>
            <person name="Mangelson H."/>
            <person name="Liachko I."/>
            <person name="Sullivan S."/>
            <person name="Sone E.D."/>
            <person name="Koren S."/>
            <person name="Silverstein K.A.T."/>
            <person name="Beckman K.B."/>
            <person name="Gohl D.M."/>
        </authorList>
    </citation>
    <scope>NUCLEOTIDE SEQUENCE</scope>
    <source>
        <strain evidence="2">Duluth1</strain>
        <tissue evidence="2">Whole animal</tissue>
    </source>
</reference>
<name>A0A9D4K7Q8_DREPO</name>
<dbReference type="Gene3D" id="3.40.605.10">
    <property type="entry name" value="Aldehyde Dehydrogenase, Chain A, domain 1"/>
    <property type="match status" value="1"/>
</dbReference>
<evidence type="ECO:0000313" key="3">
    <source>
        <dbReference type="Proteomes" id="UP000828390"/>
    </source>
</evidence>
<dbReference type="InterPro" id="IPR016163">
    <property type="entry name" value="Ald_DH_C"/>
</dbReference>
<proteinExistence type="predicted"/>
<reference evidence="2" key="2">
    <citation type="submission" date="2020-11" db="EMBL/GenBank/DDBJ databases">
        <authorList>
            <person name="McCartney M.A."/>
            <person name="Auch B."/>
            <person name="Kono T."/>
            <person name="Mallez S."/>
            <person name="Becker A."/>
            <person name="Gohl D.M."/>
            <person name="Silverstein K.A.T."/>
            <person name="Koren S."/>
            <person name="Bechman K.B."/>
            <person name="Herman A."/>
            <person name="Abrahante J.E."/>
            <person name="Garbe J."/>
        </authorList>
    </citation>
    <scope>NUCLEOTIDE SEQUENCE</scope>
    <source>
        <strain evidence="2">Duluth1</strain>
        <tissue evidence="2">Whole animal</tissue>
    </source>
</reference>
<dbReference type="Pfam" id="PF00171">
    <property type="entry name" value="Aldedh"/>
    <property type="match status" value="1"/>
</dbReference>
<dbReference type="EMBL" id="JAIWYP010000004">
    <property type="protein sequence ID" value="KAH3834417.1"/>
    <property type="molecule type" value="Genomic_DNA"/>
</dbReference>